<feature type="chain" id="PRO_5047478838" description="Tetratricopeptide repeat-containing protein" evidence="1">
    <location>
        <begin position="18"/>
        <end position="274"/>
    </location>
</feature>
<protein>
    <recommendedName>
        <fullName evidence="4">Tetratricopeptide repeat-containing protein</fullName>
    </recommendedName>
</protein>
<evidence type="ECO:0000313" key="3">
    <source>
        <dbReference type="Proteomes" id="UP000601597"/>
    </source>
</evidence>
<gene>
    <name evidence="2" type="ORF">GCM10007071_17220</name>
</gene>
<dbReference type="InterPro" id="IPR011990">
    <property type="entry name" value="TPR-like_helical_dom_sf"/>
</dbReference>
<reference evidence="3" key="1">
    <citation type="journal article" date="2019" name="Int. J. Syst. Evol. Microbiol.">
        <title>The Global Catalogue of Microorganisms (GCM) 10K type strain sequencing project: providing services to taxonomists for standard genome sequencing and annotation.</title>
        <authorList>
            <consortium name="The Broad Institute Genomics Platform"/>
            <consortium name="The Broad Institute Genome Sequencing Center for Infectious Disease"/>
            <person name="Wu L."/>
            <person name="Ma J."/>
        </authorList>
    </citation>
    <scope>NUCLEOTIDE SEQUENCE [LARGE SCALE GENOMIC DNA]</scope>
    <source>
        <strain evidence="3">KCTC 22280</strain>
    </source>
</reference>
<feature type="signal peptide" evidence="1">
    <location>
        <begin position="1"/>
        <end position="17"/>
    </location>
</feature>
<evidence type="ECO:0000313" key="2">
    <source>
        <dbReference type="EMBL" id="GGY70726.1"/>
    </source>
</evidence>
<organism evidence="2 3">
    <name type="scientific">Marinobacter zhanjiangensis</name>
    <dbReference type="NCBI Taxonomy" id="578215"/>
    <lineage>
        <taxon>Bacteria</taxon>
        <taxon>Pseudomonadati</taxon>
        <taxon>Pseudomonadota</taxon>
        <taxon>Gammaproteobacteria</taxon>
        <taxon>Pseudomonadales</taxon>
        <taxon>Marinobacteraceae</taxon>
        <taxon>Marinobacter</taxon>
    </lineage>
</organism>
<evidence type="ECO:0000256" key="1">
    <source>
        <dbReference type="SAM" id="SignalP"/>
    </source>
</evidence>
<comment type="caution">
    <text evidence="2">The sequence shown here is derived from an EMBL/GenBank/DDBJ whole genome shotgun (WGS) entry which is preliminary data.</text>
</comment>
<dbReference type="Proteomes" id="UP000601597">
    <property type="component" value="Unassembled WGS sequence"/>
</dbReference>
<dbReference type="SUPFAM" id="SSF48452">
    <property type="entry name" value="TPR-like"/>
    <property type="match status" value="1"/>
</dbReference>
<keyword evidence="1" id="KW-0732">Signal</keyword>
<keyword evidence="3" id="KW-1185">Reference proteome</keyword>
<accession>A0ABQ3AX99</accession>
<sequence>MVLALAASLLVSGNALALPAEHEIQRLMLAVEESVEAGRWQDAAEYLNRLQQLEGQKPPEYLYYRGQVMARSEHYNEAMSALENYIAGTGADGKYYTESLKLITTIEQARSGQATSRGSGESGQDQVAEIVLANGSGQGGESVARSDASRQALVSRMNRIFDRAGWRRDPRLIREGSTPDVHYQVSVHNGEIQFRESRNDEERGRRLTTLMLPVYGISPIIEWSCENATESCWIYDPRDGSRFLRLGNDRDQAEVLAKTLGSLIRKMQAPTGGS</sequence>
<evidence type="ECO:0008006" key="4">
    <source>
        <dbReference type="Google" id="ProtNLM"/>
    </source>
</evidence>
<dbReference type="EMBL" id="BMXV01000003">
    <property type="protein sequence ID" value="GGY70726.1"/>
    <property type="molecule type" value="Genomic_DNA"/>
</dbReference>
<proteinExistence type="predicted"/>
<name>A0ABQ3AX99_9GAMM</name>